<evidence type="ECO:0000313" key="2">
    <source>
        <dbReference type="EMBL" id="MED6232205.1"/>
    </source>
</evidence>
<evidence type="ECO:0000313" key="3">
    <source>
        <dbReference type="Proteomes" id="UP001345963"/>
    </source>
</evidence>
<keyword evidence="1" id="KW-0812">Transmembrane</keyword>
<dbReference type="EMBL" id="JAHUTI010000551">
    <property type="protein sequence ID" value="MED6232205.1"/>
    <property type="molecule type" value="Genomic_DNA"/>
</dbReference>
<dbReference type="Proteomes" id="UP001345963">
    <property type="component" value="Unassembled WGS sequence"/>
</dbReference>
<reference evidence="2 3" key="1">
    <citation type="submission" date="2021-07" db="EMBL/GenBank/DDBJ databases">
        <authorList>
            <person name="Palmer J.M."/>
        </authorList>
    </citation>
    <scope>NUCLEOTIDE SEQUENCE [LARGE SCALE GENOMIC DNA]</scope>
    <source>
        <strain evidence="2 3">AT_MEX2019</strain>
        <tissue evidence="2">Muscle</tissue>
    </source>
</reference>
<feature type="transmembrane region" description="Helical" evidence="1">
    <location>
        <begin position="16"/>
        <end position="34"/>
    </location>
</feature>
<organism evidence="2 3">
    <name type="scientific">Ataeniobius toweri</name>
    <dbReference type="NCBI Taxonomy" id="208326"/>
    <lineage>
        <taxon>Eukaryota</taxon>
        <taxon>Metazoa</taxon>
        <taxon>Chordata</taxon>
        <taxon>Craniata</taxon>
        <taxon>Vertebrata</taxon>
        <taxon>Euteleostomi</taxon>
        <taxon>Actinopterygii</taxon>
        <taxon>Neopterygii</taxon>
        <taxon>Teleostei</taxon>
        <taxon>Neoteleostei</taxon>
        <taxon>Acanthomorphata</taxon>
        <taxon>Ovalentaria</taxon>
        <taxon>Atherinomorphae</taxon>
        <taxon>Cyprinodontiformes</taxon>
        <taxon>Goodeidae</taxon>
        <taxon>Ataeniobius</taxon>
    </lineage>
</organism>
<evidence type="ECO:0000256" key="1">
    <source>
        <dbReference type="SAM" id="Phobius"/>
    </source>
</evidence>
<sequence>MNTTLSLIYKLAKHRYSTLTGFIISFTILFIRCVEFSPARSSQVWPQTRRLGKWTVIITSALPNSAGKHINSSLFDQQNCNCETECVLAEGIVYTTGQQLCAFQ</sequence>
<gene>
    <name evidence="2" type="ORF">ATANTOWER_024349</name>
</gene>
<name>A0ABU7A2U7_9TELE</name>
<keyword evidence="1" id="KW-0472">Membrane</keyword>
<protein>
    <submittedName>
        <fullName evidence="2">Uncharacterized protein</fullName>
    </submittedName>
</protein>
<keyword evidence="3" id="KW-1185">Reference proteome</keyword>
<accession>A0ABU7A2U7</accession>
<keyword evidence="1" id="KW-1133">Transmembrane helix</keyword>
<comment type="caution">
    <text evidence="2">The sequence shown here is derived from an EMBL/GenBank/DDBJ whole genome shotgun (WGS) entry which is preliminary data.</text>
</comment>
<proteinExistence type="predicted"/>